<dbReference type="EMBL" id="CABFWF030000001">
    <property type="protein sequence ID" value="CAD7023103.1"/>
    <property type="molecule type" value="Genomic_DNA"/>
</dbReference>
<reference evidence="2 3" key="1">
    <citation type="submission" date="2020-11" db="EMBL/GenBank/DDBJ databases">
        <authorList>
            <person name="Lassalle F."/>
        </authorList>
    </citation>
    <scope>NUCLEOTIDE SEQUENCE [LARGE SCALE GENOMIC DNA]</scope>
    <source>
        <strain evidence="2 3">JC140</strain>
    </source>
</reference>
<evidence type="ECO:0000313" key="2">
    <source>
        <dbReference type="EMBL" id="CAD7023103.1"/>
    </source>
</evidence>
<evidence type="ECO:0000256" key="1">
    <source>
        <dbReference type="SAM" id="MobiDB-lite"/>
    </source>
</evidence>
<organism evidence="2 3">
    <name type="scientific">Pseudorhizobium endolithicum</name>
    <dbReference type="NCBI Taxonomy" id="1191678"/>
    <lineage>
        <taxon>Bacteria</taxon>
        <taxon>Pseudomonadati</taxon>
        <taxon>Pseudomonadota</taxon>
        <taxon>Alphaproteobacteria</taxon>
        <taxon>Hyphomicrobiales</taxon>
        <taxon>Rhizobiaceae</taxon>
        <taxon>Rhizobium/Agrobacterium group</taxon>
        <taxon>Pseudorhizobium</taxon>
    </lineage>
</organism>
<dbReference type="SUPFAM" id="SSF53955">
    <property type="entry name" value="Lysozyme-like"/>
    <property type="match status" value="1"/>
</dbReference>
<comment type="caution">
    <text evidence="2">The sequence shown here is derived from an EMBL/GenBank/DDBJ whole genome shotgun (WGS) entry which is preliminary data.</text>
</comment>
<name>A0ABN7JDY5_9HYPH</name>
<feature type="compositionally biased region" description="Pro residues" evidence="1">
    <location>
        <begin position="219"/>
        <end position="231"/>
    </location>
</feature>
<keyword evidence="3" id="KW-1185">Reference proteome</keyword>
<accession>A0ABN7JDY5</accession>
<proteinExistence type="predicted"/>
<protein>
    <submittedName>
        <fullName evidence="2">Chitinase</fullName>
    </submittedName>
</protein>
<dbReference type="InterPro" id="IPR023346">
    <property type="entry name" value="Lysozyme-like_dom_sf"/>
</dbReference>
<sequence length="273" mass="29951">MNRAAFFASLRGGAMFPHGFTQQQVDGFTNLLDVWEKHYFADPLNLLAYNLATAFHETAGTMQPIRERGPVYYFNKYEPGTKIGKVLGNTQRGDGYRFRGEGHVQNTGRRNAEFASKRLNEVFGLNVDLVTNPEKRGDPFISAHSLFLGNKEGWWTGKDLLDYIDDIDEDDAEDLREFINARRVVNGTDKAEKIGRHALEFEKALKAAGYAPRAAAAPSPMPGPKPIPRPPAAESKPVPTGTAAAAGGVIAALAAGWAFFSNLPCQWFGLFCG</sequence>
<dbReference type="Proteomes" id="UP000606921">
    <property type="component" value="Unassembled WGS sequence"/>
</dbReference>
<dbReference type="Gene3D" id="1.10.530.10">
    <property type="match status" value="1"/>
</dbReference>
<dbReference type="RefSeq" id="WP_142590766.1">
    <property type="nucleotide sequence ID" value="NZ_CABFWF030000001.1"/>
</dbReference>
<feature type="region of interest" description="Disordered" evidence="1">
    <location>
        <begin position="215"/>
        <end position="240"/>
    </location>
</feature>
<evidence type="ECO:0000313" key="3">
    <source>
        <dbReference type="Proteomes" id="UP000606921"/>
    </source>
</evidence>
<gene>
    <name evidence="2" type="ORF">REJC140_00094</name>
</gene>